<dbReference type="RefSeq" id="WP_338238970.1">
    <property type="nucleotide sequence ID" value="NZ_BQKE01000003.1"/>
</dbReference>
<proteinExistence type="inferred from homology"/>
<dbReference type="GO" id="GO:0019363">
    <property type="term" value="P:pyridine nucleotide biosynthetic process"/>
    <property type="evidence" value="ECO:0007669"/>
    <property type="project" value="UniProtKB-KW"/>
</dbReference>
<dbReference type="PANTHER" id="PTHR11080">
    <property type="entry name" value="PYRAZINAMIDASE/NICOTINAMIDASE"/>
    <property type="match status" value="1"/>
</dbReference>
<dbReference type="Gene3D" id="3.40.50.850">
    <property type="entry name" value="Isochorismatase-like"/>
    <property type="match status" value="1"/>
</dbReference>
<evidence type="ECO:0000256" key="4">
    <source>
        <dbReference type="ARBA" id="ARBA00022801"/>
    </source>
</evidence>
<dbReference type="PANTHER" id="PTHR11080:SF2">
    <property type="entry name" value="LD05707P"/>
    <property type="match status" value="1"/>
</dbReference>
<dbReference type="EC" id="3.5.1.19" evidence="6"/>
<reference evidence="10 11" key="1">
    <citation type="submission" date="2021-12" db="EMBL/GenBank/DDBJ databases">
        <title>Genome sequencing of bacteria with rrn-lacking chromosome and rrn-plasmid.</title>
        <authorList>
            <person name="Anda M."/>
            <person name="Iwasaki W."/>
        </authorList>
    </citation>
    <scope>NUCLEOTIDE SEQUENCE [LARGE SCALE GENOMIC DNA]</scope>
    <source>
        <strain evidence="10 11">NBRC 15940</strain>
    </source>
</reference>
<comment type="similarity">
    <text evidence="1">Belongs to the isochorismatase family.</text>
</comment>
<evidence type="ECO:0000256" key="1">
    <source>
        <dbReference type="ARBA" id="ARBA00006336"/>
    </source>
</evidence>
<comment type="caution">
    <text evidence="10">The sequence shown here is derived from an EMBL/GenBank/DDBJ whole genome shotgun (WGS) entry which is preliminary data.</text>
</comment>
<accession>A0AAN4W373</accession>
<keyword evidence="4" id="KW-0378">Hydrolase</keyword>
<evidence type="ECO:0000259" key="9">
    <source>
        <dbReference type="Pfam" id="PF00857"/>
    </source>
</evidence>
<dbReference type="GO" id="GO:0008936">
    <property type="term" value="F:nicotinamidase activity"/>
    <property type="evidence" value="ECO:0007669"/>
    <property type="project" value="UniProtKB-EC"/>
</dbReference>
<evidence type="ECO:0000256" key="5">
    <source>
        <dbReference type="ARBA" id="ARBA00037900"/>
    </source>
</evidence>
<dbReference type="InterPro" id="IPR036380">
    <property type="entry name" value="Isochorismatase-like_sf"/>
</dbReference>
<gene>
    <name evidence="10" type="primary">ydjB</name>
    <name evidence="10" type="ORF">PEDI_44230</name>
</gene>
<keyword evidence="3" id="KW-0479">Metal-binding</keyword>
<dbReference type="AlphaFoldDB" id="A0AAN4W373"/>
<dbReference type="Pfam" id="PF00857">
    <property type="entry name" value="Isochorismatase"/>
    <property type="match status" value="1"/>
</dbReference>
<feature type="domain" description="Isochorismatase-like" evidence="9">
    <location>
        <begin position="3"/>
        <end position="197"/>
    </location>
</feature>
<dbReference type="NCBIfam" id="NF008623">
    <property type="entry name" value="PRK11609.1"/>
    <property type="match status" value="1"/>
</dbReference>
<sequence length="205" mass="22459">MRALLIVDLQYDFLEGGALAVPKANEIIPVVRDLMSKGLPIFATQDFHPAGHKSFASQHEGRQIGEMITMNGMPQVLWPDHCVQGTHGAAFFEDLEIAKRAIVVQKGKDVEVDSYSGFFDNGRRHQTELDEFLKIKNIQELIVLGLATDYCVKFTVLDALSLGYQVRVVTDGVRAVNLNAGDGERALAEMATAGADISISSEIKI</sequence>
<dbReference type="Proteomes" id="UP001310022">
    <property type="component" value="Unassembled WGS sequence"/>
</dbReference>
<evidence type="ECO:0000313" key="10">
    <source>
        <dbReference type="EMBL" id="GJM63871.1"/>
    </source>
</evidence>
<evidence type="ECO:0000313" key="11">
    <source>
        <dbReference type="Proteomes" id="UP001310022"/>
    </source>
</evidence>
<comment type="pathway">
    <text evidence="5">Cofactor biosynthesis; nicotinate biosynthesis; nicotinate from nicotinamide: step 1/1.</text>
</comment>
<name>A0AAN4W373_9BACT</name>
<dbReference type="FunFam" id="3.40.50.850:FF:000006">
    <property type="entry name" value="Bifunctional pyrazinamidase/nicotinamidase"/>
    <property type="match status" value="1"/>
</dbReference>
<protein>
    <recommendedName>
        <fullName evidence="8">Nicotinamidase</fullName>
        <ecNumber evidence="6">3.5.1.19</ecNumber>
    </recommendedName>
    <alternativeName>
        <fullName evidence="7">Nicotinamide deamidase</fullName>
    </alternativeName>
</protein>
<dbReference type="CDD" id="cd01011">
    <property type="entry name" value="nicotinamidase"/>
    <property type="match status" value="1"/>
</dbReference>
<dbReference type="InterPro" id="IPR052347">
    <property type="entry name" value="Isochorismatase_Nicotinamidase"/>
</dbReference>
<evidence type="ECO:0000256" key="7">
    <source>
        <dbReference type="ARBA" id="ARBA00043224"/>
    </source>
</evidence>
<evidence type="ECO:0000256" key="3">
    <source>
        <dbReference type="ARBA" id="ARBA00022723"/>
    </source>
</evidence>
<dbReference type="SUPFAM" id="SSF52499">
    <property type="entry name" value="Isochorismatase-like hydrolases"/>
    <property type="match status" value="1"/>
</dbReference>
<evidence type="ECO:0000256" key="2">
    <source>
        <dbReference type="ARBA" id="ARBA00022642"/>
    </source>
</evidence>
<keyword evidence="11" id="KW-1185">Reference proteome</keyword>
<dbReference type="EMBL" id="BQKE01000003">
    <property type="protein sequence ID" value="GJM63871.1"/>
    <property type="molecule type" value="Genomic_DNA"/>
</dbReference>
<dbReference type="InterPro" id="IPR000868">
    <property type="entry name" value="Isochorismatase-like_dom"/>
</dbReference>
<evidence type="ECO:0000256" key="6">
    <source>
        <dbReference type="ARBA" id="ARBA00039017"/>
    </source>
</evidence>
<evidence type="ECO:0000256" key="8">
    <source>
        <dbReference type="ARBA" id="ARBA00072277"/>
    </source>
</evidence>
<organism evidence="10 11">
    <name type="scientific">Persicobacter diffluens</name>
    <dbReference type="NCBI Taxonomy" id="981"/>
    <lineage>
        <taxon>Bacteria</taxon>
        <taxon>Pseudomonadati</taxon>
        <taxon>Bacteroidota</taxon>
        <taxon>Cytophagia</taxon>
        <taxon>Cytophagales</taxon>
        <taxon>Persicobacteraceae</taxon>
        <taxon>Persicobacter</taxon>
    </lineage>
</organism>
<dbReference type="GO" id="GO:0046872">
    <property type="term" value="F:metal ion binding"/>
    <property type="evidence" value="ECO:0007669"/>
    <property type="project" value="UniProtKB-KW"/>
</dbReference>
<keyword evidence="2" id="KW-0662">Pyridine nucleotide biosynthesis</keyword>